<dbReference type="EMBL" id="UINC01010885">
    <property type="protein sequence ID" value="SVA48254.1"/>
    <property type="molecule type" value="Genomic_DNA"/>
</dbReference>
<dbReference type="InterPro" id="IPR023155">
    <property type="entry name" value="Cyt_c-552/4"/>
</dbReference>
<keyword evidence="1" id="KW-0732">Signal</keyword>
<accession>A0A381W6W4</accession>
<dbReference type="Pfam" id="PF13435">
    <property type="entry name" value="Cytochrome_C554"/>
    <property type="match status" value="1"/>
</dbReference>
<evidence type="ECO:0000259" key="4">
    <source>
        <dbReference type="Pfam" id="PF13435"/>
    </source>
</evidence>
<dbReference type="Gene3D" id="1.10.1130.10">
    <property type="entry name" value="Flavocytochrome C3, Chain A"/>
    <property type="match status" value="3"/>
</dbReference>
<sequence>MALSQAYRPFPSVKVTASTQIEFEDFVGSKVCGECHGAVYDEWRESTHGQAGGAPSEDMVIGRFDGEPRHYSDATVTPLRDKKGDYRFIVEWLGEKKDIKVDGIVGKGHMVGGGTQTYFSRFSDGTMRLVPFDFHRGDSVWFSETSTSQGWVPISKDLSMLSLSEWPPNRALGTIAEAQSCQQCHGSQIELKFDYSKKKYQTRFMALDINCESCHGPGRRHVDITKKSDWKSRKDIGLTSLSTLAKDDALNVCFQCHALKDQIDTDYLPGKDLEAHYSLKFPMLGDTPYNPDGRVRAFGYQQNHVFSDCYINGSMACADCHSPHSLSYRDINGEELQGRFDNGQCTACHASKALDVKAHTFHQEISEGSRCTACHMPYLQQKATGRLLRYARSDHSISIPRPVFDDLLGSENACSQCHTEMTISSLQQTVNRWYGDVKPHKHLVTELLKNMNEPLPIMYPELLGSTEDPPAMIFAGLAYFFDNLLTPDMATIPDDIMNKLKSLVESTDVDIKALSLASIHMSRGANNDTHRFLVQQISKLGESEKKTRDRWALALAYRAKKYRDEKQFDFAITVYRKSLEIENDNSTTLGNLALTFQQKGDIIKAAQTFKMALKKAPNDWALWVNYGNLLWNQKNRVEASKAYEKAIDINPHYSLAHFNMGNIYYGNGNYNQARDHYEKTVELDPSIALAHFYLARTYLKLQLGQKALASVERAVVLDSSYESARMMRQDLRQILGR</sequence>
<dbReference type="PANTHER" id="PTHR35038">
    <property type="entry name" value="DISSIMILATORY SULFITE REDUCTASE SIRA"/>
    <property type="match status" value="1"/>
</dbReference>
<gene>
    <name evidence="5" type="ORF">METZ01_LOCUS101108</name>
</gene>
<dbReference type="SMART" id="SM00028">
    <property type="entry name" value="TPR"/>
    <property type="match status" value="5"/>
</dbReference>
<dbReference type="PANTHER" id="PTHR35038:SF8">
    <property type="entry name" value="C-TYPE POLYHEME CYTOCHROME OMCC"/>
    <property type="match status" value="1"/>
</dbReference>
<organism evidence="5">
    <name type="scientific">marine metagenome</name>
    <dbReference type="NCBI Taxonomy" id="408172"/>
    <lineage>
        <taxon>unclassified sequences</taxon>
        <taxon>metagenomes</taxon>
        <taxon>ecological metagenomes</taxon>
    </lineage>
</organism>
<feature type="domain" description="Cytochrome c-552/4" evidence="4">
    <location>
        <begin position="174"/>
        <end position="216"/>
    </location>
</feature>
<dbReference type="AlphaFoldDB" id="A0A381W6W4"/>
<reference evidence="5" key="1">
    <citation type="submission" date="2018-05" db="EMBL/GenBank/DDBJ databases">
        <authorList>
            <person name="Lanie J.A."/>
            <person name="Ng W.-L."/>
            <person name="Kazmierczak K.M."/>
            <person name="Andrzejewski T.M."/>
            <person name="Davidsen T.M."/>
            <person name="Wayne K.J."/>
            <person name="Tettelin H."/>
            <person name="Glass J.I."/>
            <person name="Rusch D."/>
            <person name="Podicherti R."/>
            <person name="Tsui H.-C.T."/>
            <person name="Winkler M.E."/>
        </authorList>
    </citation>
    <scope>NUCLEOTIDE SEQUENCE</scope>
</reference>
<protein>
    <recommendedName>
        <fullName evidence="4">Cytochrome c-552/4 domain-containing protein</fullName>
    </recommendedName>
</protein>
<evidence type="ECO:0000256" key="1">
    <source>
        <dbReference type="ARBA" id="ARBA00022729"/>
    </source>
</evidence>
<keyword evidence="2" id="KW-0677">Repeat</keyword>
<proteinExistence type="predicted"/>
<dbReference type="SUPFAM" id="SSF48452">
    <property type="entry name" value="TPR-like"/>
    <property type="match status" value="1"/>
</dbReference>
<dbReference type="PROSITE" id="PS50005">
    <property type="entry name" value="TPR"/>
    <property type="match status" value="4"/>
</dbReference>
<dbReference type="Pfam" id="PF00515">
    <property type="entry name" value="TPR_1"/>
    <property type="match status" value="1"/>
</dbReference>
<dbReference type="InterPro" id="IPR013105">
    <property type="entry name" value="TPR_2"/>
</dbReference>
<dbReference type="SUPFAM" id="SSF48695">
    <property type="entry name" value="Multiheme cytochromes"/>
    <property type="match status" value="1"/>
</dbReference>
<keyword evidence="3" id="KW-0802">TPR repeat</keyword>
<dbReference type="PROSITE" id="PS50293">
    <property type="entry name" value="TPR_REGION"/>
    <property type="match status" value="1"/>
</dbReference>
<dbReference type="Pfam" id="PF07719">
    <property type="entry name" value="TPR_2"/>
    <property type="match status" value="1"/>
</dbReference>
<dbReference type="InterPro" id="IPR036280">
    <property type="entry name" value="Multihaem_cyt_sf"/>
</dbReference>
<dbReference type="InterPro" id="IPR011990">
    <property type="entry name" value="TPR-like_helical_dom_sf"/>
</dbReference>
<dbReference type="Gene3D" id="1.25.40.10">
    <property type="entry name" value="Tetratricopeptide repeat domain"/>
    <property type="match status" value="1"/>
</dbReference>
<evidence type="ECO:0000256" key="2">
    <source>
        <dbReference type="ARBA" id="ARBA00022737"/>
    </source>
</evidence>
<evidence type="ECO:0000256" key="3">
    <source>
        <dbReference type="ARBA" id="ARBA00022803"/>
    </source>
</evidence>
<dbReference type="InterPro" id="IPR019734">
    <property type="entry name" value="TPR_rpt"/>
</dbReference>
<evidence type="ECO:0000313" key="5">
    <source>
        <dbReference type="EMBL" id="SVA48254.1"/>
    </source>
</evidence>
<name>A0A381W6W4_9ZZZZ</name>
<dbReference type="InterPro" id="IPR051829">
    <property type="entry name" value="Multiheme_Cytochr_ET"/>
</dbReference>